<dbReference type="PANTHER" id="PTHR32089:SF112">
    <property type="entry name" value="LYSOZYME-LIKE PROTEIN-RELATED"/>
    <property type="match status" value="1"/>
</dbReference>
<accession>A0A838CR75</accession>
<dbReference type="RefSeq" id="WP_181471451.1">
    <property type="nucleotide sequence ID" value="NZ_JACEFG010000001.1"/>
</dbReference>
<comment type="caution">
    <text evidence="5">The sequence shown here is derived from an EMBL/GenBank/DDBJ whole genome shotgun (WGS) entry which is preliminary data.</text>
</comment>
<feature type="domain" description="Methyl-accepting transducer" evidence="4">
    <location>
        <begin position="101"/>
        <end position="337"/>
    </location>
</feature>
<dbReference type="AlphaFoldDB" id="A0A838CR75"/>
<reference evidence="5 6" key="1">
    <citation type="journal article" date="2004" name="Extremophiles">
        <title>Halobacillus locisalis sp. nov., a halophilic bacterium isolated from a marine solar saltern of the Yellow Sea in Korea.</title>
        <authorList>
            <person name="Yoon J.H."/>
            <person name="Kang K.H."/>
            <person name="Oh T.K."/>
            <person name="Park Y.H."/>
        </authorList>
    </citation>
    <scope>NUCLEOTIDE SEQUENCE [LARGE SCALE GENOMIC DNA]</scope>
    <source>
        <strain evidence="5 6">KCTC 3788</strain>
    </source>
</reference>
<evidence type="ECO:0000259" key="4">
    <source>
        <dbReference type="PROSITE" id="PS50111"/>
    </source>
</evidence>
<evidence type="ECO:0000313" key="6">
    <source>
        <dbReference type="Proteomes" id="UP000571017"/>
    </source>
</evidence>
<sequence>MKRTQSWVFPASILAYGVVSFALPFLLSQSISIAAFVILTLLIASGFFLSNKREKISKQPSQEEDSLLQEEQKAEVDNQAIISSLEELRHVEAHSEHLNMMNQQSTETAEQVSQQLMTMVQDIQTEQEHLNDFQQQMITIQDMIQSLGETITTSAETSDKVRVLSNEGKEKVDEFNEVFSEIIRVTDQFGSFNEKLLGQMQKVTEALGSIEYISNQTNLLALNASIEAARAGEHGKGFGVVADEIRKLSAQVKESASAIETVIHDVHHSITEQKQSYQTETKTLKQGKEKADEMTQLFDDVLQHIALLNEQSNQVQHSSVAVIREKEETQKKFEMIHELTVQLSSNTEGSSEKIMEQQATMMELDMTAMTMTQHIQEIKDTLQKYANNTENVRWLRPSELNDRKEKKATS</sequence>
<dbReference type="GO" id="GO:0007165">
    <property type="term" value="P:signal transduction"/>
    <property type="evidence" value="ECO:0007669"/>
    <property type="project" value="UniProtKB-KW"/>
</dbReference>
<dbReference type="Gene3D" id="1.10.287.950">
    <property type="entry name" value="Methyl-accepting chemotaxis protein"/>
    <property type="match status" value="1"/>
</dbReference>
<protein>
    <recommendedName>
        <fullName evidence="4">Methyl-accepting transducer domain-containing protein</fullName>
    </recommendedName>
</protein>
<organism evidence="5 6">
    <name type="scientific">Halobacillus locisalis</name>
    <dbReference type="NCBI Taxonomy" id="220753"/>
    <lineage>
        <taxon>Bacteria</taxon>
        <taxon>Bacillati</taxon>
        <taxon>Bacillota</taxon>
        <taxon>Bacilli</taxon>
        <taxon>Bacillales</taxon>
        <taxon>Bacillaceae</taxon>
        <taxon>Halobacillus</taxon>
    </lineage>
</organism>
<evidence type="ECO:0000256" key="1">
    <source>
        <dbReference type="ARBA" id="ARBA00023224"/>
    </source>
</evidence>
<evidence type="ECO:0000256" key="3">
    <source>
        <dbReference type="SAM" id="Phobius"/>
    </source>
</evidence>
<feature type="transmembrane region" description="Helical" evidence="3">
    <location>
        <begin position="33"/>
        <end position="50"/>
    </location>
</feature>
<dbReference type="PROSITE" id="PS50111">
    <property type="entry name" value="CHEMOTAXIS_TRANSDUC_2"/>
    <property type="match status" value="1"/>
</dbReference>
<dbReference type="InterPro" id="IPR004089">
    <property type="entry name" value="MCPsignal_dom"/>
</dbReference>
<dbReference type="SMART" id="SM00283">
    <property type="entry name" value="MA"/>
    <property type="match status" value="1"/>
</dbReference>
<dbReference type="Proteomes" id="UP000571017">
    <property type="component" value="Unassembled WGS sequence"/>
</dbReference>
<dbReference type="EMBL" id="JACEFG010000001">
    <property type="protein sequence ID" value="MBA2174454.1"/>
    <property type="molecule type" value="Genomic_DNA"/>
</dbReference>
<dbReference type="SUPFAM" id="SSF58104">
    <property type="entry name" value="Methyl-accepting chemotaxis protein (MCP) signaling domain"/>
    <property type="match status" value="1"/>
</dbReference>
<proteinExistence type="predicted"/>
<keyword evidence="3" id="KW-0812">Transmembrane</keyword>
<keyword evidence="6" id="KW-1185">Reference proteome</keyword>
<gene>
    <name evidence="5" type="ORF">H0266_05980</name>
</gene>
<dbReference type="Pfam" id="PF00015">
    <property type="entry name" value="MCPsignal"/>
    <property type="match status" value="1"/>
</dbReference>
<feature type="transmembrane region" description="Helical" evidence="3">
    <location>
        <begin position="7"/>
        <end position="27"/>
    </location>
</feature>
<keyword evidence="3" id="KW-1133">Transmembrane helix</keyword>
<evidence type="ECO:0000256" key="2">
    <source>
        <dbReference type="PROSITE-ProRule" id="PRU00284"/>
    </source>
</evidence>
<name>A0A838CR75_9BACI</name>
<keyword evidence="3" id="KW-0472">Membrane</keyword>
<evidence type="ECO:0000313" key="5">
    <source>
        <dbReference type="EMBL" id="MBA2174454.1"/>
    </source>
</evidence>
<keyword evidence="1 2" id="KW-0807">Transducer</keyword>
<dbReference type="GO" id="GO:0016020">
    <property type="term" value="C:membrane"/>
    <property type="evidence" value="ECO:0007669"/>
    <property type="project" value="InterPro"/>
</dbReference>
<dbReference type="PANTHER" id="PTHR32089">
    <property type="entry name" value="METHYL-ACCEPTING CHEMOTAXIS PROTEIN MCPB"/>
    <property type="match status" value="1"/>
</dbReference>